<name>A0A0A9BGF4_ARUDO</name>
<protein>
    <submittedName>
        <fullName evidence="1">Uncharacterized protein</fullName>
    </submittedName>
</protein>
<dbReference type="EMBL" id="GBRH01239513">
    <property type="protein sequence ID" value="JAD58382.1"/>
    <property type="molecule type" value="Transcribed_RNA"/>
</dbReference>
<accession>A0A0A9BGF4</accession>
<evidence type="ECO:0000313" key="1">
    <source>
        <dbReference type="EMBL" id="JAD58382.1"/>
    </source>
</evidence>
<sequence>MVVVVYELHVSIMPTSDLLVGAQGRQGATF</sequence>
<reference evidence="1" key="1">
    <citation type="submission" date="2014-09" db="EMBL/GenBank/DDBJ databases">
        <authorList>
            <person name="Magalhaes I.L.F."/>
            <person name="Oliveira U."/>
            <person name="Santos F.R."/>
            <person name="Vidigal T.H.D.A."/>
            <person name="Brescovit A.D."/>
            <person name="Santos A.J."/>
        </authorList>
    </citation>
    <scope>NUCLEOTIDE SEQUENCE</scope>
    <source>
        <tissue evidence="1">Shoot tissue taken approximately 20 cm above the soil surface</tissue>
    </source>
</reference>
<dbReference type="AlphaFoldDB" id="A0A0A9BGF4"/>
<reference evidence="1" key="2">
    <citation type="journal article" date="2015" name="Data Brief">
        <title>Shoot transcriptome of the giant reed, Arundo donax.</title>
        <authorList>
            <person name="Barrero R.A."/>
            <person name="Guerrero F.D."/>
            <person name="Moolhuijzen P."/>
            <person name="Goolsby J.A."/>
            <person name="Tidwell J."/>
            <person name="Bellgard S.E."/>
            <person name="Bellgard M.I."/>
        </authorList>
    </citation>
    <scope>NUCLEOTIDE SEQUENCE</scope>
    <source>
        <tissue evidence="1">Shoot tissue taken approximately 20 cm above the soil surface</tissue>
    </source>
</reference>
<proteinExistence type="predicted"/>
<organism evidence="1">
    <name type="scientific">Arundo donax</name>
    <name type="common">Giant reed</name>
    <name type="synonym">Donax arundinaceus</name>
    <dbReference type="NCBI Taxonomy" id="35708"/>
    <lineage>
        <taxon>Eukaryota</taxon>
        <taxon>Viridiplantae</taxon>
        <taxon>Streptophyta</taxon>
        <taxon>Embryophyta</taxon>
        <taxon>Tracheophyta</taxon>
        <taxon>Spermatophyta</taxon>
        <taxon>Magnoliopsida</taxon>
        <taxon>Liliopsida</taxon>
        <taxon>Poales</taxon>
        <taxon>Poaceae</taxon>
        <taxon>PACMAD clade</taxon>
        <taxon>Arundinoideae</taxon>
        <taxon>Arundineae</taxon>
        <taxon>Arundo</taxon>
    </lineage>
</organism>